<evidence type="ECO:0000256" key="2">
    <source>
        <dbReference type="SAM" id="SignalP"/>
    </source>
</evidence>
<evidence type="ECO:0000313" key="5">
    <source>
        <dbReference type="Proteomes" id="UP000193355"/>
    </source>
</evidence>
<evidence type="ECO:0000256" key="1">
    <source>
        <dbReference type="SAM" id="Coils"/>
    </source>
</evidence>
<organism evidence="4 5">
    <name type="scientific">Dethiosulfovibrio salsuginis</name>
    <dbReference type="NCBI Taxonomy" id="561720"/>
    <lineage>
        <taxon>Bacteria</taxon>
        <taxon>Thermotogati</taxon>
        <taxon>Synergistota</taxon>
        <taxon>Synergistia</taxon>
        <taxon>Synergistales</taxon>
        <taxon>Dethiosulfovibrionaceae</taxon>
        <taxon>Dethiosulfovibrio</taxon>
    </lineage>
</organism>
<feature type="signal peptide" evidence="2">
    <location>
        <begin position="1"/>
        <end position="24"/>
    </location>
</feature>
<keyword evidence="5" id="KW-1185">Reference proteome</keyword>
<keyword evidence="2" id="KW-0732">Signal</keyword>
<proteinExistence type="predicted"/>
<dbReference type="InterPro" id="IPR037291">
    <property type="entry name" value="DUF4139"/>
</dbReference>
<dbReference type="Proteomes" id="UP000193355">
    <property type="component" value="Unassembled WGS sequence"/>
</dbReference>
<dbReference type="PANTHER" id="PTHR31005:SF8">
    <property type="entry name" value="DUF4139 DOMAIN-CONTAINING PROTEIN"/>
    <property type="match status" value="1"/>
</dbReference>
<protein>
    <recommendedName>
        <fullName evidence="3">DUF4139 domain-containing protein</fullName>
    </recommendedName>
</protein>
<feature type="coiled-coil region" evidence="1">
    <location>
        <begin position="146"/>
        <end position="177"/>
    </location>
</feature>
<reference evidence="5" key="1">
    <citation type="submission" date="2017-04" db="EMBL/GenBank/DDBJ databases">
        <authorList>
            <person name="Varghese N."/>
            <person name="Submissions S."/>
        </authorList>
    </citation>
    <scope>NUCLEOTIDE SEQUENCE [LARGE SCALE GENOMIC DNA]</scope>
    <source>
        <strain evidence="5">USBA 82</strain>
    </source>
</reference>
<dbReference type="OrthoDB" id="2237at2"/>
<feature type="chain" id="PRO_5012372136" description="DUF4139 domain-containing protein" evidence="2">
    <location>
        <begin position="25"/>
        <end position="506"/>
    </location>
</feature>
<dbReference type="RefSeq" id="WP_085544524.1">
    <property type="nucleotide sequence ID" value="NZ_FXBB01000013.1"/>
</dbReference>
<name>A0A1X7JND1_9BACT</name>
<evidence type="ECO:0000259" key="3">
    <source>
        <dbReference type="Pfam" id="PF13598"/>
    </source>
</evidence>
<dbReference type="AlphaFoldDB" id="A0A1X7JND1"/>
<keyword evidence="1" id="KW-0175">Coiled coil</keyword>
<dbReference type="InterPro" id="IPR011935">
    <property type="entry name" value="CHP02231"/>
</dbReference>
<gene>
    <name evidence="4" type="ORF">SAMN06275492_11353</name>
</gene>
<dbReference type="STRING" id="561720.SAMN06275492_11353"/>
<sequence>MKITVLFAVLVLCSTFLSPSRLLASEPSVTEASIYLDQAVLAIPMVEGESPTLDLPGTIDPRSIRLESSGEKVILGSSVEEIPRSLWIPPSLASIAQERDRIKRAFSEKQGIVQSLEQTLKALDELKPEVSPSEIASYAANFMEVRGDTTKKLVEEKESLEKLNREFRDLQESLEGKMPPTEGVMTRVSAATSGKGGLSIRCTTSHAGWRPSYRMNLDLEGGKLTAHLNGTVWQKTGLTFSGKLALHMGRPSSFSDPVKLQPLTVSLIDPSENKSSYRGETRLAAPAMMMESSITQALDVAVEESLTDRAFSFQGDIRGDGVPSTVLLEKWSTEVKPSMVAVPSMSPTLWLLAEGKMPEAQTIPANGEMYVDGKFSGRGFIPKLVGGQTFSIPFGEIPGVQIEREDKIPQSGSTWIGKGTLRRGYTITATNGLTRSIAIKVKDRIPVPTNERISVSLSTVDPSPSETDQETGISSWNLSLEPGESKEIHVIYDIRYPSDKELRFSR</sequence>
<evidence type="ECO:0000313" key="4">
    <source>
        <dbReference type="EMBL" id="SMG28949.1"/>
    </source>
</evidence>
<dbReference type="Pfam" id="PF13598">
    <property type="entry name" value="DUF4139"/>
    <property type="match status" value="1"/>
</dbReference>
<accession>A0A1X7JND1</accession>
<feature type="domain" description="DUF4139" evidence="3">
    <location>
        <begin position="198"/>
        <end position="497"/>
    </location>
</feature>
<dbReference type="PANTHER" id="PTHR31005">
    <property type="entry name" value="DUF4139 DOMAIN-CONTAINING PROTEIN"/>
    <property type="match status" value="1"/>
</dbReference>
<dbReference type="EMBL" id="FXBB01000013">
    <property type="protein sequence ID" value="SMG28949.1"/>
    <property type="molecule type" value="Genomic_DNA"/>
</dbReference>